<keyword evidence="1" id="KW-1133">Transmembrane helix</keyword>
<evidence type="ECO:0000259" key="2">
    <source>
        <dbReference type="Pfam" id="PF00622"/>
    </source>
</evidence>
<evidence type="ECO:0000256" key="1">
    <source>
        <dbReference type="SAM" id="Phobius"/>
    </source>
</evidence>
<dbReference type="GO" id="GO:0008233">
    <property type="term" value="F:peptidase activity"/>
    <property type="evidence" value="ECO:0007669"/>
    <property type="project" value="InterPro"/>
</dbReference>
<dbReference type="EMBL" id="CAJNDS010002258">
    <property type="protein sequence ID" value="CAE7397191.1"/>
    <property type="molecule type" value="Genomic_DNA"/>
</dbReference>
<evidence type="ECO:0000313" key="4">
    <source>
        <dbReference type="Proteomes" id="UP000604046"/>
    </source>
</evidence>
<dbReference type="AlphaFoldDB" id="A0A812QPA5"/>
<dbReference type="Proteomes" id="UP000604046">
    <property type="component" value="Unassembled WGS sequence"/>
</dbReference>
<dbReference type="Pfam" id="PF13367">
    <property type="entry name" value="PrsW-protease"/>
    <property type="match status" value="1"/>
</dbReference>
<keyword evidence="4" id="KW-1185">Reference proteome</keyword>
<dbReference type="InterPro" id="IPR003877">
    <property type="entry name" value="SPRY_dom"/>
</dbReference>
<evidence type="ECO:0000313" key="3">
    <source>
        <dbReference type="EMBL" id="CAE7397191.1"/>
    </source>
</evidence>
<dbReference type="PANTHER" id="PTHR36844">
    <property type="entry name" value="PROTEASE PRSW"/>
    <property type="match status" value="1"/>
</dbReference>
<feature type="transmembrane region" description="Helical" evidence="1">
    <location>
        <begin position="90"/>
        <end position="109"/>
    </location>
</feature>
<keyword evidence="1" id="KW-0812">Transmembrane</keyword>
<gene>
    <name evidence="3" type="primary">prsW</name>
    <name evidence="3" type="ORF">SNAT2548_LOCUS21627</name>
</gene>
<dbReference type="InterPro" id="IPR026898">
    <property type="entry name" value="PrsW"/>
</dbReference>
<dbReference type="InterPro" id="IPR013320">
    <property type="entry name" value="ConA-like_dom_sf"/>
</dbReference>
<protein>
    <submittedName>
        <fullName evidence="3">PrsW protein</fullName>
    </submittedName>
</protein>
<name>A0A812QPA5_9DINO</name>
<accession>A0A812QPA5</accession>
<comment type="caution">
    <text evidence="3">The sequence shown here is derived from an EMBL/GenBank/DDBJ whole genome shotgun (WGS) entry which is preliminary data.</text>
</comment>
<dbReference type="Gene3D" id="2.60.120.920">
    <property type="match status" value="1"/>
</dbReference>
<dbReference type="PANTHER" id="PTHR36844:SF1">
    <property type="entry name" value="PROTEASE PRSW"/>
    <property type="match status" value="1"/>
</dbReference>
<feature type="domain" description="SPRY" evidence="2">
    <location>
        <begin position="413"/>
        <end position="493"/>
    </location>
</feature>
<sequence>MVELWPEGSEGRKRLWVRLPPSREWEPGSSLTAFYELDDGVLHPGIKVEPCPPRFCTSACFGWGAGLFSILTLCTGLCVLPYVLLPPLGLALLSLVPVLVFGSFVQFYFQDSVKLSQMVISFFEAIAWILPLAGAILIIYFPLGWQDWVSNCQEVSSAEENVVNADCLGKRALQAYLMTAFLEELLKYICVRRILWFPFVADPWALCCYGGCAGLGFAALENALYVGSGSLFTALLRAGTAVPNHLMYGLLHGAFLSEQRFSLKLKRRCPSFMLTPMLPILLHGSHNFSIAVCQYVNLWLGLALMLVVAVSAVCILRMALVRQQFPTLNVHDLIKSGLVEAPHCCCCCQGVCGWAPKTAPPYLIPVDSHAGGVLEPLVGEATQVRGVGMGTFEARADEQSLVASLQCSCTKGKWYFETVVGPHARNCRTGFVQVGSSMTGQLGGDSKSWGFGDEGLWHGDELVQNRTHREPSVVGALLDLDDGTLMFMVDGVATQQVHIDTTTGWLPAWSFTGTLGVRLDGRFAFEPPQGFSPIRRAAMSDLNASPQVVGILLSDSQSEL</sequence>
<dbReference type="SUPFAM" id="SSF49899">
    <property type="entry name" value="Concanavalin A-like lectins/glucanases"/>
    <property type="match status" value="1"/>
</dbReference>
<dbReference type="InterPro" id="IPR043136">
    <property type="entry name" value="B30.2/SPRY_sf"/>
</dbReference>
<dbReference type="Pfam" id="PF00622">
    <property type="entry name" value="SPRY"/>
    <property type="match status" value="1"/>
</dbReference>
<feature type="transmembrane region" description="Helical" evidence="1">
    <location>
        <begin position="121"/>
        <end position="141"/>
    </location>
</feature>
<reference evidence="3" key="1">
    <citation type="submission" date="2021-02" db="EMBL/GenBank/DDBJ databases">
        <authorList>
            <person name="Dougan E. K."/>
            <person name="Rhodes N."/>
            <person name="Thang M."/>
            <person name="Chan C."/>
        </authorList>
    </citation>
    <scope>NUCLEOTIDE SEQUENCE</scope>
</reference>
<proteinExistence type="predicted"/>
<dbReference type="OrthoDB" id="10017393at2759"/>
<feature type="transmembrane region" description="Helical" evidence="1">
    <location>
        <begin position="298"/>
        <end position="320"/>
    </location>
</feature>
<feature type="transmembrane region" description="Helical" evidence="1">
    <location>
        <begin position="60"/>
        <end position="84"/>
    </location>
</feature>
<keyword evidence="1" id="KW-0472">Membrane</keyword>
<feature type="transmembrane region" description="Helical" evidence="1">
    <location>
        <begin position="231"/>
        <end position="251"/>
    </location>
</feature>
<organism evidence="3 4">
    <name type="scientific">Symbiodinium natans</name>
    <dbReference type="NCBI Taxonomy" id="878477"/>
    <lineage>
        <taxon>Eukaryota</taxon>
        <taxon>Sar</taxon>
        <taxon>Alveolata</taxon>
        <taxon>Dinophyceae</taxon>
        <taxon>Suessiales</taxon>
        <taxon>Symbiodiniaceae</taxon>
        <taxon>Symbiodinium</taxon>
    </lineage>
</organism>